<protein>
    <submittedName>
        <fullName evidence="2">Uncharacterized protein</fullName>
    </submittedName>
</protein>
<reference evidence="2 4" key="1">
    <citation type="journal article" date="2019" name="Sci. Rep.">
        <title>Orb-weaving spider Araneus ventricosus genome elucidates the spidroin gene catalogue.</title>
        <authorList>
            <person name="Kono N."/>
            <person name="Nakamura H."/>
            <person name="Ohtoshi R."/>
            <person name="Moran D.A.P."/>
            <person name="Shinohara A."/>
            <person name="Yoshida Y."/>
            <person name="Fujiwara M."/>
            <person name="Mori M."/>
            <person name="Tomita M."/>
            <person name="Arakawa K."/>
        </authorList>
    </citation>
    <scope>NUCLEOTIDE SEQUENCE [LARGE SCALE GENOMIC DNA]</scope>
</reference>
<evidence type="ECO:0000313" key="2">
    <source>
        <dbReference type="EMBL" id="GBO32347.1"/>
    </source>
</evidence>
<organism evidence="2 4">
    <name type="scientific">Araneus ventricosus</name>
    <name type="common">Orbweaver spider</name>
    <name type="synonym">Epeira ventricosa</name>
    <dbReference type="NCBI Taxonomy" id="182803"/>
    <lineage>
        <taxon>Eukaryota</taxon>
        <taxon>Metazoa</taxon>
        <taxon>Ecdysozoa</taxon>
        <taxon>Arthropoda</taxon>
        <taxon>Chelicerata</taxon>
        <taxon>Arachnida</taxon>
        <taxon>Araneae</taxon>
        <taxon>Araneomorphae</taxon>
        <taxon>Entelegynae</taxon>
        <taxon>Araneoidea</taxon>
        <taxon>Araneidae</taxon>
        <taxon>Araneus</taxon>
    </lineage>
</organism>
<feature type="region of interest" description="Disordered" evidence="1">
    <location>
        <begin position="26"/>
        <end position="45"/>
    </location>
</feature>
<comment type="caution">
    <text evidence="2">The sequence shown here is derived from an EMBL/GenBank/DDBJ whole genome shotgun (WGS) entry which is preliminary data.</text>
</comment>
<evidence type="ECO:0000256" key="1">
    <source>
        <dbReference type="SAM" id="MobiDB-lite"/>
    </source>
</evidence>
<dbReference type="Proteomes" id="UP000499080">
    <property type="component" value="Unassembled WGS sequence"/>
</dbReference>
<accession>A0A4Y2W8N3</accession>
<proteinExistence type="predicted"/>
<sequence>MSSISSNLVPFRNFFSSGSLWVLCPESMDDDDDSSPPPNAIVEQRNPTPILSEMRLYTEDSLSKLGKDFCLKLSCDSLARENEFFIVSGVLTQIGLSVVRVIVDAIAQLPKAFRPFKSD</sequence>
<name>A0A4Y2W8N3_ARAVE</name>
<dbReference type="EMBL" id="BGPR01055807">
    <property type="protein sequence ID" value="GBO32347.1"/>
    <property type="molecule type" value="Genomic_DNA"/>
</dbReference>
<dbReference type="EMBL" id="BGPR01055811">
    <property type="protein sequence ID" value="GBO32356.1"/>
    <property type="molecule type" value="Genomic_DNA"/>
</dbReference>
<keyword evidence="4" id="KW-1185">Reference proteome</keyword>
<evidence type="ECO:0000313" key="4">
    <source>
        <dbReference type="Proteomes" id="UP000499080"/>
    </source>
</evidence>
<gene>
    <name evidence="2" type="ORF">AVEN_125760_1</name>
    <name evidence="3" type="ORF">AVEN_214689_1</name>
</gene>
<dbReference type="AlphaFoldDB" id="A0A4Y2W8N3"/>
<evidence type="ECO:0000313" key="3">
    <source>
        <dbReference type="EMBL" id="GBO32356.1"/>
    </source>
</evidence>